<organism evidence="2 3">
    <name type="scientific">Pseudoduganella rivuli</name>
    <dbReference type="NCBI Taxonomy" id="2666085"/>
    <lineage>
        <taxon>Bacteria</taxon>
        <taxon>Pseudomonadati</taxon>
        <taxon>Pseudomonadota</taxon>
        <taxon>Betaproteobacteria</taxon>
        <taxon>Burkholderiales</taxon>
        <taxon>Oxalobacteraceae</taxon>
        <taxon>Telluria group</taxon>
        <taxon>Pseudoduganella</taxon>
    </lineage>
</organism>
<evidence type="ECO:0000313" key="2">
    <source>
        <dbReference type="EMBL" id="MRV74380.1"/>
    </source>
</evidence>
<keyword evidence="2" id="KW-0808">Transferase</keyword>
<accession>A0A7X2IQT1</accession>
<dbReference type="PROSITE" id="PS51186">
    <property type="entry name" value="GNAT"/>
    <property type="match status" value="1"/>
</dbReference>
<proteinExistence type="predicted"/>
<dbReference type="CDD" id="cd04301">
    <property type="entry name" value="NAT_SF"/>
    <property type="match status" value="1"/>
</dbReference>
<dbReference type="InterPro" id="IPR016181">
    <property type="entry name" value="Acyl_CoA_acyltransferase"/>
</dbReference>
<name>A0A7X2IQT1_9BURK</name>
<evidence type="ECO:0000259" key="1">
    <source>
        <dbReference type="PROSITE" id="PS51186"/>
    </source>
</evidence>
<protein>
    <submittedName>
        <fullName evidence="2">GNAT family N-acetyltransferase</fullName>
    </submittedName>
</protein>
<dbReference type="SUPFAM" id="SSF55729">
    <property type="entry name" value="Acyl-CoA N-acyltransferases (Nat)"/>
    <property type="match status" value="1"/>
</dbReference>
<feature type="domain" description="N-acetyltransferase" evidence="1">
    <location>
        <begin position="1"/>
        <end position="122"/>
    </location>
</feature>
<reference evidence="2 3" key="1">
    <citation type="submission" date="2019-11" db="EMBL/GenBank/DDBJ databases">
        <title>Novel species isolated from a subtropical stream in China.</title>
        <authorList>
            <person name="Lu H."/>
        </authorList>
    </citation>
    <scope>NUCLEOTIDE SEQUENCE [LARGE SCALE GENOMIC DNA]</scope>
    <source>
        <strain evidence="2 3">FT92W</strain>
    </source>
</reference>
<dbReference type="InterPro" id="IPR000182">
    <property type="entry name" value="GNAT_dom"/>
</dbReference>
<evidence type="ECO:0000313" key="3">
    <source>
        <dbReference type="Proteomes" id="UP000446768"/>
    </source>
</evidence>
<dbReference type="EMBL" id="WKJJ01000014">
    <property type="protein sequence ID" value="MRV74380.1"/>
    <property type="molecule type" value="Genomic_DNA"/>
</dbReference>
<comment type="caution">
    <text evidence="2">The sequence shown here is derived from an EMBL/GenBank/DDBJ whole genome shotgun (WGS) entry which is preliminary data.</text>
</comment>
<dbReference type="Proteomes" id="UP000446768">
    <property type="component" value="Unassembled WGS sequence"/>
</dbReference>
<keyword evidence="3" id="KW-1185">Reference proteome</keyword>
<dbReference type="Gene3D" id="3.40.630.30">
    <property type="match status" value="1"/>
</dbReference>
<sequence>MDATMIAAGKTPSDEAHMQRVLYAFESAHIVLLADQPVGLLKVVRDAPVWDLVQIQVAPSAQGKGLGERLLRGLIAQAMASDVSVKLSVFKVNPALRLYTRLGFTVTDETEDAYEMVFMNPR</sequence>
<dbReference type="Pfam" id="PF13673">
    <property type="entry name" value="Acetyltransf_10"/>
    <property type="match status" value="1"/>
</dbReference>
<dbReference type="GO" id="GO:0016747">
    <property type="term" value="F:acyltransferase activity, transferring groups other than amino-acyl groups"/>
    <property type="evidence" value="ECO:0007669"/>
    <property type="project" value="InterPro"/>
</dbReference>
<gene>
    <name evidence="2" type="ORF">GJ700_21975</name>
</gene>
<dbReference type="AlphaFoldDB" id="A0A7X2IQT1"/>